<gene>
    <name evidence="1" type="ORF">MML48_8g00010313</name>
</gene>
<proteinExistence type="predicted"/>
<comment type="caution">
    <text evidence="1">The sequence shown here is derived from an EMBL/GenBank/DDBJ whole genome shotgun (WGS) entry which is preliminary data.</text>
</comment>
<name>A0ACB9SQ01_HOLOL</name>
<evidence type="ECO:0000313" key="2">
    <source>
        <dbReference type="Proteomes" id="UP001056778"/>
    </source>
</evidence>
<keyword evidence="2" id="KW-1185">Reference proteome</keyword>
<evidence type="ECO:0000313" key="1">
    <source>
        <dbReference type="EMBL" id="KAI4457285.1"/>
    </source>
</evidence>
<protein>
    <submittedName>
        <fullName evidence="1">Homeodomain-like domain</fullName>
    </submittedName>
</protein>
<accession>A0ACB9SQ01</accession>
<reference evidence="1" key="1">
    <citation type="submission" date="2022-04" db="EMBL/GenBank/DDBJ databases">
        <title>Chromosome-scale genome assembly of Holotrichia oblita Faldermann.</title>
        <authorList>
            <person name="Rongchong L."/>
        </authorList>
    </citation>
    <scope>NUCLEOTIDE SEQUENCE</scope>
    <source>
        <strain evidence="1">81SQS9</strain>
    </source>
</reference>
<dbReference type="Proteomes" id="UP001056778">
    <property type="component" value="Chromosome 8"/>
</dbReference>
<sequence length="114" mass="12998">MDLSVTDAARAAALIEDGKSQYYVARVLGVSRCKVQRAVKRFNEFGVYTRRNHCARKKSTSEQLDNRFITLNVLRDREVTSVQMKNRLEDVRHEAVSPTILGVSPPSNVCEKWD</sequence>
<organism evidence="1 2">
    <name type="scientific">Holotrichia oblita</name>
    <name type="common">Chafer beetle</name>
    <dbReference type="NCBI Taxonomy" id="644536"/>
    <lineage>
        <taxon>Eukaryota</taxon>
        <taxon>Metazoa</taxon>
        <taxon>Ecdysozoa</taxon>
        <taxon>Arthropoda</taxon>
        <taxon>Hexapoda</taxon>
        <taxon>Insecta</taxon>
        <taxon>Pterygota</taxon>
        <taxon>Neoptera</taxon>
        <taxon>Endopterygota</taxon>
        <taxon>Coleoptera</taxon>
        <taxon>Polyphaga</taxon>
        <taxon>Scarabaeiformia</taxon>
        <taxon>Scarabaeidae</taxon>
        <taxon>Melolonthinae</taxon>
        <taxon>Holotrichia</taxon>
    </lineage>
</organism>
<dbReference type="EMBL" id="CM043022">
    <property type="protein sequence ID" value="KAI4457285.1"/>
    <property type="molecule type" value="Genomic_DNA"/>
</dbReference>